<dbReference type="PANTHER" id="PTHR43628:SF1">
    <property type="entry name" value="CHITIN SYNTHASE REGULATORY FACTOR 2-RELATED"/>
    <property type="match status" value="1"/>
</dbReference>
<dbReference type="Pfam" id="PF08238">
    <property type="entry name" value="Sel1"/>
    <property type="match status" value="3"/>
</dbReference>
<dbReference type="InterPro" id="IPR052945">
    <property type="entry name" value="Mitotic_Regulator"/>
</dbReference>
<keyword evidence="2" id="KW-1185">Reference proteome</keyword>
<dbReference type="InterPro" id="IPR006597">
    <property type="entry name" value="Sel1-like"/>
</dbReference>
<proteinExistence type="predicted"/>
<reference evidence="1 2" key="1">
    <citation type="submission" date="2024-04" db="EMBL/GenBank/DDBJ databases">
        <title>Tritrichomonas musculus Genome.</title>
        <authorList>
            <person name="Alves-Ferreira E."/>
            <person name="Grigg M."/>
            <person name="Lorenzi H."/>
            <person name="Galac M."/>
        </authorList>
    </citation>
    <scope>NUCLEOTIDE SEQUENCE [LARGE SCALE GENOMIC DNA]</scope>
    <source>
        <strain evidence="1 2">EAF2021</strain>
    </source>
</reference>
<sequence length="159" mass="18544">MNDLFSIKKVGYMYFNGLGTNKDDKLAAYYYELASDRGDIRAIINYSQLLIIGDDSDRNINEARRYLKIGAEQGDEECINELQKLDQIEESTNDDEIYQHSFILEKGNNGETRNLEQAREYYQMSADAGEVRGMLNYARFLQNYKIKCLFEDLLVYLQL</sequence>
<dbReference type="SMART" id="SM00671">
    <property type="entry name" value="SEL1"/>
    <property type="match status" value="3"/>
</dbReference>
<dbReference type="Proteomes" id="UP001470230">
    <property type="component" value="Unassembled WGS sequence"/>
</dbReference>
<dbReference type="InterPro" id="IPR011990">
    <property type="entry name" value="TPR-like_helical_dom_sf"/>
</dbReference>
<dbReference type="PANTHER" id="PTHR43628">
    <property type="entry name" value="ACTIVATOR OF C KINASE PROTEIN 1-RELATED"/>
    <property type="match status" value="1"/>
</dbReference>
<protein>
    <recommendedName>
        <fullName evidence="3">Sel1 repeat family protein</fullName>
    </recommendedName>
</protein>
<dbReference type="EMBL" id="JAPFFF010000017">
    <property type="protein sequence ID" value="KAK8863522.1"/>
    <property type="molecule type" value="Genomic_DNA"/>
</dbReference>
<gene>
    <name evidence="1" type="ORF">M9Y10_011208</name>
</gene>
<dbReference type="SUPFAM" id="SSF81901">
    <property type="entry name" value="HCP-like"/>
    <property type="match status" value="1"/>
</dbReference>
<evidence type="ECO:0000313" key="2">
    <source>
        <dbReference type="Proteomes" id="UP001470230"/>
    </source>
</evidence>
<evidence type="ECO:0000313" key="1">
    <source>
        <dbReference type="EMBL" id="KAK8863522.1"/>
    </source>
</evidence>
<dbReference type="Gene3D" id="1.25.40.10">
    <property type="entry name" value="Tetratricopeptide repeat domain"/>
    <property type="match status" value="1"/>
</dbReference>
<accession>A0ABR2IIU2</accession>
<comment type="caution">
    <text evidence="1">The sequence shown here is derived from an EMBL/GenBank/DDBJ whole genome shotgun (WGS) entry which is preliminary data.</text>
</comment>
<name>A0ABR2IIU2_9EUKA</name>
<organism evidence="1 2">
    <name type="scientific">Tritrichomonas musculus</name>
    <dbReference type="NCBI Taxonomy" id="1915356"/>
    <lineage>
        <taxon>Eukaryota</taxon>
        <taxon>Metamonada</taxon>
        <taxon>Parabasalia</taxon>
        <taxon>Tritrichomonadida</taxon>
        <taxon>Tritrichomonadidae</taxon>
        <taxon>Tritrichomonas</taxon>
    </lineage>
</organism>
<evidence type="ECO:0008006" key="3">
    <source>
        <dbReference type="Google" id="ProtNLM"/>
    </source>
</evidence>